<name>I7J072_9LACO</name>
<gene>
    <name evidence="1" type="ORF">BN53_05340</name>
</gene>
<reference evidence="1 2" key="1">
    <citation type="submission" date="2012-06" db="EMBL/GenBank/DDBJ databases">
        <title>Draft Genome Sequence of Lactobacillus pasteurii CRBIP 24.76T.</title>
        <authorList>
            <person name="Cousin S."/>
            <person name="Bouchier C."/>
            <person name="Loux V."/>
            <person name="Ma L."/>
            <person name="Creno S."/>
            <person name="Bizet C."/>
            <person name="Clermont D."/>
        </authorList>
    </citation>
    <scope>NUCLEOTIDE SEQUENCE [LARGE SCALE GENOMIC DNA]</scope>
    <source>
        <strain evidence="2">CRBIP 24.76T</strain>
    </source>
</reference>
<organism evidence="1 2">
    <name type="scientific">Lactobacillus pasteurii DSM 23907 = CRBIP 24.76</name>
    <dbReference type="NCBI Taxonomy" id="1423790"/>
    <lineage>
        <taxon>Bacteria</taxon>
        <taxon>Bacillati</taxon>
        <taxon>Bacillota</taxon>
        <taxon>Bacilli</taxon>
        <taxon>Lactobacillales</taxon>
        <taxon>Lactobacillaceae</taxon>
        <taxon>Lactobacillus</taxon>
    </lineage>
</organism>
<evidence type="ECO:0000313" key="1">
    <source>
        <dbReference type="EMBL" id="CCI85512.1"/>
    </source>
</evidence>
<dbReference type="EMBL" id="CAKD01000022">
    <property type="protein sequence ID" value="CCI85512.1"/>
    <property type="molecule type" value="Genomic_DNA"/>
</dbReference>
<protein>
    <submittedName>
        <fullName evidence="1">Uncharacterized protein</fullName>
    </submittedName>
</protein>
<dbReference type="RefSeq" id="WP_009560064.1">
    <property type="nucleotide sequence ID" value="NZ_AYZN01000005.1"/>
</dbReference>
<sequence>MSKNKKVQVNVNSDIAIEDELILQASKTIPIKELNAKKDIEDFFDKD</sequence>
<accession>I7J072</accession>
<keyword evidence="2" id="KW-1185">Reference proteome</keyword>
<proteinExistence type="predicted"/>
<evidence type="ECO:0000313" key="2">
    <source>
        <dbReference type="Proteomes" id="UP000009311"/>
    </source>
</evidence>
<comment type="caution">
    <text evidence="1">The sequence shown here is derived from an EMBL/GenBank/DDBJ whole genome shotgun (WGS) entry which is preliminary data.</text>
</comment>
<dbReference type="Proteomes" id="UP000009311">
    <property type="component" value="Unassembled WGS sequence"/>
</dbReference>
<dbReference type="AlphaFoldDB" id="I7J072"/>